<dbReference type="PANTHER" id="PTHR44259:SF52">
    <property type="entry name" value="UBIQUITIN-PROTEIN LIGASE"/>
    <property type="match status" value="1"/>
</dbReference>
<evidence type="ECO:0000313" key="2">
    <source>
        <dbReference type="EMBL" id="KAJ8527278.1"/>
    </source>
</evidence>
<gene>
    <name evidence="2" type="ORF">K7X08_029755</name>
</gene>
<dbReference type="InterPro" id="IPR050942">
    <property type="entry name" value="F-box_BR-signaling"/>
</dbReference>
<evidence type="ECO:0000313" key="3">
    <source>
        <dbReference type="Proteomes" id="UP001152561"/>
    </source>
</evidence>
<dbReference type="Proteomes" id="UP001152561">
    <property type="component" value="Unassembled WGS sequence"/>
</dbReference>
<comment type="caution">
    <text evidence="2">The sequence shown here is derived from an EMBL/GenBank/DDBJ whole genome shotgun (WGS) entry which is preliminary data.</text>
</comment>
<keyword evidence="3" id="KW-1185">Reference proteome</keyword>
<dbReference type="InterPro" id="IPR005174">
    <property type="entry name" value="KIB1-4_b-propeller"/>
</dbReference>
<dbReference type="AlphaFoldDB" id="A0A9Q1L3K5"/>
<accession>A0A9Q1L3K5</accession>
<dbReference type="Pfam" id="PF03478">
    <property type="entry name" value="Beta-prop_KIB1-4"/>
    <property type="match status" value="1"/>
</dbReference>
<dbReference type="EMBL" id="JAJAGQ010000024">
    <property type="protein sequence ID" value="KAJ8527278.1"/>
    <property type="molecule type" value="Genomic_DNA"/>
</dbReference>
<reference evidence="3" key="1">
    <citation type="journal article" date="2023" name="Proc. Natl. Acad. Sci. U.S.A.">
        <title>Genomic and structural basis for evolution of tropane alkaloid biosynthesis.</title>
        <authorList>
            <person name="Wanga Y.-J."/>
            <person name="Taina T."/>
            <person name="Yua J.-Y."/>
            <person name="Lia J."/>
            <person name="Xua B."/>
            <person name="Chenc J."/>
            <person name="D'Auriad J.C."/>
            <person name="Huanga J.-P."/>
            <person name="Huanga S.-X."/>
        </authorList>
    </citation>
    <scope>NUCLEOTIDE SEQUENCE [LARGE SCALE GENOMIC DNA]</scope>
    <source>
        <strain evidence="3">cv. KIB-2019</strain>
    </source>
</reference>
<feature type="domain" description="KIB1-4 beta-propeller" evidence="1">
    <location>
        <begin position="67"/>
        <end position="185"/>
    </location>
</feature>
<protein>
    <recommendedName>
        <fullName evidence="1">KIB1-4 beta-propeller domain-containing protein</fullName>
    </recommendedName>
</protein>
<evidence type="ECO:0000259" key="1">
    <source>
        <dbReference type="Pfam" id="PF03478"/>
    </source>
</evidence>
<dbReference type="OrthoDB" id="642536at2759"/>
<organism evidence="2 3">
    <name type="scientific">Anisodus acutangulus</name>
    <dbReference type="NCBI Taxonomy" id="402998"/>
    <lineage>
        <taxon>Eukaryota</taxon>
        <taxon>Viridiplantae</taxon>
        <taxon>Streptophyta</taxon>
        <taxon>Embryophyta</taxon>
        <taxon>Tracheophyta</taxon>
        <taxon>Spermatophyta</taxon>
        <taxon>Magnoliopsida</taxon>
        <taxon>eudicotyledons</taxon>
        <taxon>Gunneridae</taxon>
        <taxon>Pentapetalae</taxon>
        <taxon>asterids</taxon>
        <taxon>lamiids</taxon>
        <taxon>Solanales</taxon>
        <taxon>Solanaceae</taxon>
        <taxon>Solanoideae</taxon>
        <taxon>Hyoscyameae</taxon>
        <taxon>Anisodus</taxon>
    </lineage>
</organism>
<name>A0A9Q1L3K5_9SOLA</name>
<proteinExistence type="predicted"/>
<dbReference type="PANTHER" id="PTHR44259">
    <property type="entry name" value="OS07G0183000 PROTEIN-RELATED"/>
    <property type="match status" value="1"/>
</dbReference>
<sequence>MGNWAELSHDLIAVIAKRIKEIEDYIVFGAVCTSWRTAATKDNFDVLLSPQVPLLLLADKVDDYLEFYSLRKKFHAYCSQKLRGLHCYPSEGSLFTMTTNGDYNLLHTFSRKQIQLPSRQLFLREFEGLPEVELHEAETYRCIDKAILSVNPSVTSDYVLMISYFTYYNRLAFWRPGDLNWTSIDN</sequence>